<organism evidence="3 4">
    <name type="scientific">Lentzea fradiae</name>
    <dbReference type="NCBI Taxonomy" id="200378"/>
    <lineage>
        <taxon>Bacteria</taxon>
        <taxon>Bacillati</taxon>
        <taxon>Actinomycetota</taxon>
        <taxon>Actinomycetes</taxon>
        <taxon>Pseudonocardiales</taxon>
        <taxon>Pseudonocardiaceae</taxon>
        <taxon>Lentzea</taxon>
    </lineage>
</organism>
<proteinExistence type="predicted"/>
<evidence type="ECO:0000259" key="2">
    <source>
        <dbReference type="Pfam" id="PF09851"/>
    </source>
</evidence>
<feature type="domain" description="SHOCT" evidence="2">
    <location>
        <begin position="42"/>
        <end position="67"/>
    </location>
</feature>
<gene>
    <name evidence="3" type="ORF">SAMN05216553_13313</name>
</gene>
<sequence length="70" mass="8071">MMYYGTPMGWGGYVLMTLSMIVFWSGILVLVTVLLRRHGGTALHVLEERLAKGEIDTEEFDRLRKVLRSR</sequence>
<dbReference type="InterPro" id="IPR018649">
    <property type="entry name" value="SHOCT"/>
</dbReference>
<evidence type="ECO:0000313" key="4">
    <source>
        <dbReference type="Proteomes" id="UP000199623"/>
    </source>
</evidence>
<keyword evidence="1" id="KW-1133">Transmembrane helix</keyword>
<protein>
    <submittedName>
        <fullName evidence="3">Putative membrane protein</fullName>
    </submittedName>
</protein>
<feature type="transmembrane region" description="Helical" evidence="1">
    <location>
        <begin position="12"/>
        <end position="35"/>
    </location>
</feature>
<dbReference type="STRING" id="200378.SAMN05216553_13313"/>
<keyword evidence="1" id="KW-0812">Transmembrane</keyword>
<keyword evidence="1" id="KW-0472">Membrane</keyword>
<dbReference type="EMBL" id="FNCC01000033">
    <property type="protein sequence ID" value="SDH59700.1"/>
    <property type="molecule type" value="Genomic_DNA"/>
</dbReference>
<dbReference type="Proteomes" id="UP000199623">
    <property type="component" value="Unassembled WGS sequence"/>
</dbReference>
<dbReference type="AlphaFoldDB" id="A0A1G8DQI1"/>
<reference evidence="4" key="1">
    <citation type="submission" date="2016-10" db="EMBL/GenBank/DDBJ databases">
        <authorList>
            <person name="Varghese N."/>
            <person name="Submissions S."/>
        </authorList>
    </citation>
    <scope>NUCLEOTIDE SEQUENCE [LARGE SCALE GENOMIC DNA]</scope>
    <source>
        <strain evidence="4">CGMCC 4.3506</strain>
    </source>
</reference>
<dbReference type="RefSeq" id="WP_090060427.1">
    <property type="nucleotide sequence ID" value="NZ_FNCC01000033.1"/>
</dbReference>
<dbReference type="OrthoDB" id="3748887at2"/>
<name>A0A1G8DQI1_9PSEU</name>
<evidence type="ECO:0000313" key="3">
    <source>
        <dbReference type="EMBL" id="SDH59700.1"/>
    </source>
</evidence>
<evidence type="ECO:0000256" key="1">
    <source>
        <dbReference type="SAM" id="Phobius"/>
    </source>
</evidence>
<keyword evidence="4" id="KW-1185">Reference proteome</keyword>
<dbReference type="Pfam" id="PF09851">
    <property type="entry name" value="SHOCT"/>
    <property type="match status" value="1"/>
</dbReference>
<accession>A0A1G8DQI1</accession>